<dbReference type="InterPro" id="IPR008952">
    <property type="entry name" value="Tetraspanin_EC2_sf"/>
</dbReference>
<feature type="region of interest" description="Disordered" evidence="8">
    <location>
        <begin position="1"/>
        <end position="27"/>
    </location>
</feature>
<evidence type="ECO:0000313" key="10">
    <source>
        <dbReference type="Ensembl" id="ENSBTAP00000074680.1"/>
    </source>
</evidence>
<keyword evidence="5 9" id="KW-0472">Membrane</keyword>
<dbReference type="PANTHER" id="PTHR19282">
    <property type="entry name" value="TETRASPANIN"/>
    <property type="match status" value="1"/>
</dbReference>
<dbReference type="SUPFAM" id="SSF48652">
    <property type="entry name" value="Tetraspanin"/>
    <property type="match status" value="1"/>
</dbReference>
<evidence type="ECO:0000256" key="9">
    <source>
        <dbReference type="SAM" id="Phobius"/>
    </source>
</evidence>
<dbReference type="Gene3D" id="1.10.1450.10">
    <property type="entry name" value="Tetraspanin"/>
    <property type="match status" value="1"/>
</dbReference>
<dbReference type="InterPro" id="IPR018503">
    <property type="entry name" value="Tetraspanin_CS"/>
</dbReference>
<feature type="compositionally biased region" description="Basic and acidic residues" evidence="8">
    <location>
        <begin position="102"/>
        <end position="114"/>
    </location>
</feature>
<dbReference type="InterPro" id="IPR018499">
    <property type="entry name" value="Tetraspanin/Peripherin"/>
</dbReference>
<dbReference type="PRINTS" id="PR00259">
    <property type="entry name" value="TMFOUR"/>
</dbReference>
<feature type="transmembrane region" description="Helical" evidence="9">
    <location>
        <begin position="321"/>
        <end position="344"/>
    </location>
</feature>
<comment type="similarity">
    <text evidence="2">Belongs to the tetraspanin (TM4SF) family.</text>
</comment>
<dbReference type="Pfam" id="PF00335">
    <property type="entry name" value="Tetraspanin"/>
    <property type="match status" value="1"/>
</dbReference>
<keyword evidence="4 9" id="KW-1133">Transmembrane helix</keyword>
<evidence type="ECO:0000256" key="7">
    <source>
        <dbReference type="ARBA" id="ARBA00072058"/>
    </source>
</evidence>
<feature type="transmembrane region" description="Helical" evidence="9">
    <location>
        <begin position="470"/>
        <end position="495"/>
    </location>
</feature>
<dbReference type="GeneTree" id="ENSGT00940000160434"/>
<organism evidence="10 11">
    <name type="scientific">Bos taurus</name>
    <name type="common">Bovine</name>
    <dbReference type="NCBI Taxonomy" id="9913"/>
    <lineage>
        <taxon>Eukaryota</taxon>
        <taxon>Metazoa</taxon>
        <taxon>Chordata</taxon>
        <taxon>Craniata</taxon>
        <taxon>Vertebrata</taxon>
        <taxon>Euteleostomi</taxon>
        <taxon>Mammalia</taxon>
        <taxon>Eutheria</taxon>
        <taxon>Laurasiatheria</taxon>
        <taxon>Artiodactyla</taxon>
        <taxon>Ruminantia</taxon>
        <taxon>Pecora</taxon>
        <taxon>Bovidae</taxon>
        <taxon>Bovinae</taxon>
        <taxon>Bos</taxon>
    </lineage>
</organism>
<evidence type="ECO:0000256" key="8">
    <source>
        <dbReference type="SAM" id="MobiDB-lite"/>
    </source>
</evidence>
<evidence type="ECO:0000256" key="1">
    <source>
        <dbReference type="ARBA" id="ARBA00004141"/>
    </source>
</evidence>
<dbReference type="PROSITE" id="PS00421">
    <property type="entry name" value="TM4_1"/>
    <property type="match status" value="1"/>
</dbReference>
<dbReference type="CDD" id="cd03165">
    <property type="entry name" value="NET-5_like_LEL"/>
    <property type="match status" value="1"/>
</dbReference>
<gene>
    <name evidence="10" type="primary">TSPAN4</name>
</gene>
<keyword evidence="11" id="KW-1185">Reference proteome</keyword>
<dbReference type="AlphaFoldDB" id="A0AAA9RRF4"/>
<protein>
    <recommendedName>
        <fullName evidence="7">Tetraspanin-4</fullName>
    </recommendedName>
</protein>
<dbReference type="GO" id="GO:0016020">
    <property type="term" value="C:membrane"/>
    <property type="evidence" value="ECO:0007669"/>
    <property type="project" value="UniProtKB-SubCell"/>
</dbReference>
<reference evidence="10" key="3">
    <citation type="submission" date="2025-09" db="UniProtKB">
        <authorList>
            <consortium name="Ensembl"/>
        </authorList>
    </citation>
    <scope>IDENTIFICATION</scope>
    <source>
        <strain evidence="10">Hereford</strain>
    </source>
</reference>
<dbReference type="Ensembl" id="ENSBTAT00000091399.1">
    <property type="protein sequence ID" value="ENSBTAP00000074680.1"/>
    <property type="gene ID" value="ENSBTAG00000019369.7"/>
</dbReference>
<feature type="compositionally biased region" description="Low complexity" evidence="8">
    <location>
        <begin position="202"/>
        <end position="237"/>
    </location>
</feature>
<name>A0AAA9RRF4_BOVIN</name>
<feature type="compositionally biased region" description="Pro residues" evidence="8">
    <location>
        <begin position="244"/>
        <end position="255"/>
    </location>
</feature>
<reference evidence="10" key="1">
    <citation type="submission" date="2018-03" db="EMBL/GenBank/DDBJ databases">
        <title>ARS-UCD1.2.</title>
        <authorList>
            <person name="Rosen B.D."/>
            <person name="Bickhart D.M."/>
            <person name="Koren S."/>
            <person name="Schnabel R.D."/>
            <person name="Hall R."/>
            <person name="Zimin A."/>
            <person name="Dreischer C."/>
            <person name="Schultheiss S."/>
            <person name="Schroeder S.G."/>
            <person name="Elsik C.G."/>
            <person name="Couldrey C."/>
            <person name="Liu G.E."/>
            <person name="Van Tassell C.P."/>
            <person name="Phillippy A.M."/>
            <person name="Smith T.P.L."/>
            <person name="Medrano J.F."/>
        </authorList>
    </citation>
    <scope>NUCLEOTIDE SEQUENCE [LARGE SCALE GENOMIC DNA]</scope>
    <source>
        <strain evidence="10">Hereford</strain>
    </source>
</reference>
<evidence type="ECO:0000256" key="5">
    <source>
        <dbReference type="ARBA" id="ARBA00023136"/>
    </source>
</evidence>
<dbReference type="PANTHER" id="PTHR19282:SF40">
    <property type="entry name" value="TETRASPANIN-4"/>
    <property type="match status" value="1"/>
</dbReference>
<feature type="region of interest" description="Disordered" evidence="8">
    <location>
        <begin position="73"/>
        <end position="137"/>
    </location>
</feature>
<proteinExistence type="inferred from homology"/>
<comment type="subcellular location">
    <subcellularLocation>
        <location evidence="1">Membrane</location>
        <topology evidence="1">Multi-pass membrane protein</topology>
    </subcellularLocation>
</comment>
<evidence type="ECO:0000256" key="3">
    <source>
        <dbReference type="ARBA" id="ARBA00022692"/>
    </source>
</evidence>
<reference evidence="10" key="2">
    <citation type="submission" date="2025-08" db="UniProtKB">
        <authorList>
            <consortium name="Ensembl"/>
        </authorList>
    </citation>
    <scope>IDENTIFICATION</scope>
    <source>
        <strain evidence="10">Hereford</strain>
    </source>
</reference>
<keyword evidence="6" id="KW-0325">Glycoprotein</keyword>
<evidence type="ECO:0000313" key="11">
    <source>
        <dbReference type="Proteomes" id="UP000009136"/>
    </source>
</evidence>
<evidence type="ECO:0000256" key="4">
    <source>
        <dbReference type="ARBA" id="ARBA00022989"/>
    </source>
</evidence>
<dbReference type="FunFam" id="1.10.1450.10:FF:000006">
    <property type="entry name" value="Tetraspanin"/>
    <property type="match status" value="1"/>
</dbReference>
<feature type="region of interest" description="Disordered" evidence="8">
    <location>
        <begin position="191"/>
        <end position="263"/>
    </location>
</feature>
<evidence type="ECO:0000256" key="6">
    <source>
        <dbReference type="ARBA" id="ARBA00023180"/>
    </source>
</evidence>
<sequence>ILGEGVGTSVLGRRAPSTAPWDAGAPTSSTRDICAFCGAKCAHRGRKPRAELCCVEGLPSSWAVRASGTCEWPHAPSRTQEPAGQPTKPDQLLGPPGCPQKHLLDSSFQRERPTPTEPWAGVASSAPHPRGTSRGRDTACHIAGSLLQGCVVEQLLDQVHVGKQHAAAAVALQAQVGLPLVADDLATREAANRDDHGGGAGARSFRSGGPTPGSPGASAPARPWRGGAGPARAPPAAARRRRPPPPAATAAPPPGRGSGVQSCGFGLADRSPAGWPALRTTGHRPPSSPLGGCGILGVGIWLAATQGNFATLSSSFPSLSAANLLIVTGAFVMAIGFVGCIGAIKENKCLLLTFFVALLLVFLLEACITILFFAYTDKIDRYAQRDLKKGLHLYGTPGNVGLTNAWSIIQTDFRCCGVSNYTDWFEVYNATRVPDSCCLEFSESCGLHAPGTWWKAPCYETVKMWLQENLLAVGVFGLCTALVQILGLTFAMTMYCQVVRADAYCA</sequence>
<feature type="transmembrane region" description="Helical" evidence="9">
    <location>
        <begin position="350"/>
        <end position="375"/>
    </location>
</feature>
<keyword evidence="3 9" id="KW-0812">Transmembrane</keyword>
<accession>A0AAA9RRF4</accession>
<evidence type="ECO:0000256" key="2">
    <source>
        <dbReference type="ARBA" id="ARBA00006840"/>
    </source>
</evidence>
<dbReference type="Proteomes" id="UP000009136">
    <property type="component" value="Chromosome 29"/>
</dbReference>
<dbReference type="GlyGen" id="A0AAA9RRF4">
    <property type="glycosylation" value="2 sites"/>
</dbReference>